<dbReference type="Proteomes" id="UP000006731">
    <property type="component" value="Plasmid pBF9343"/>
</dbReference>
<name>A0A0I9S151_BACFN</name>
<keyword evidence="2" id="KW-1185">Reference proteome</keyword>
<dbReference type="HOGENOM" id="CLU_2140818_0_0_10"/>
<dbReference type="RefSeq" id="WP_005812717.1">
    <property type="nucleotide sequence ID" value="NC_006873.1"/>
</dbReference>
<accession>Q5CZG3</accession>
<accession>A0A0I9S151</accession>
<organism evidence="1 2">
    <name type="scientific">Bacteroides fragilis (strain ATCC 25285 / DSM 2151 / CCUG 4856 / JCM 11019 / LMG 10263 / NCTC 9343 / Onslow / VPI 2553 / EN-2)</name>
    <dbReference type="NCBI Taxonomy" id="272559"/>
    <lineage>
        <taxon>Bacteria</taxon>
        <taxon>Pseudomonadati</taxon>
        <taxon>Bacteroidota</taxon>
        <taxon>Bacteroidia</taxon>
        <taxon>Bacteroidales</taxon>
        <taxon>Bacteroidaceae</taxon>
        <taxon>Bacteroides</taxon>
    </lineage>
</organism>
<dbReference type="KEGG" id="bfs:BF9343_p05"/>
<keyword evidence="1" id="KW-0614">Plasmid</keyword>
<gene>
    <name evidence="1" type="ORF">BF9343_p05</name>
</gene>
<dbReference type="GeneID" id="60370290"/>
<proteinExistence type="predicted"/>
<sequence>MALDKDSVKLGISILKKINKGANVVKYENYDRKTSYVDTDKIFCVDEKYDNGYENVITNIENMTDEQMELWEELKGKVPNSSFMDKLEEKHYPSYKQWMNEKDRNITRIGWF</sequence>
<dbReference type="EMBL" id="CR626928">
    <property type="protein sequence ID" value="CAH05719.1"/>
    <property type="molecule type" value="Genomic_DNA"/>
</dbReference>
<protein>
    <submittedName>
        <fullName evidence="1">Uncharacterized protein</fullName>
    </submittedName>
</protein>
<reference evidence="1 2" key="1">
    <citation type="journal article" date="2005" name="Science">
        <title>Extensive DNA inversions in the B. fragilis genome control variable gene expression.</title>
        <authorList>
            <person name="Cerdeno-Tarraga A.M."/>
            <person name="Patrick S."/>
            <person name="Crosmann L."/>
            <person name="Blakely G."/>
            <person name="Abratt V."/>
            <person name="Lennard N."/>
            <person name="Duerden B."/>
            <person name="Poxton I."/>
            <person name="Harris B."/>
            <person name="Quail M.A."/>
            <person name="Barron A."/>
            <person name="Clarck L."/>
            <person name="Corton C."/>
            <person name="Doggett J."/>
            <person name="Holden M.T.G."/>
            <person name="Larke N."/>
            <person name="Line A."/>
            <person name="Lord A."/>
            <person name="Norbertczak H."/>
            <person name="Ormond D."/>
            <person name="Price C."/>
            <person name="Rabbinowitsch E."/>
            <person name="Woodward J."/>
            <person name="Barrel B.G."/>
            <person name="Parkhill J."/>
        </authorList>
    </citation>
    <scope>NUCLEOTIDE SEQUENCE [LARGE SCALE GENOMIC DNA]</scope>
    <source>
        <strain evidence="2">ATCC 25285 / DSM 2151 / CCUG 4856 / JCM 11019 / LMG 10263 / NCTC 9343 / Onslow / VPI 2553 / EN-2</strain>
        <plasmid evidence="1">pBF9343</plasmid>
    </source>
</reference>
<geneLocation type="plasmid" evidence="1 2">
    <name>pBF9343</name>
</geneLocation>
<evidence type="ECO:0000313" key="1">
    <source>
        <dbReference type="EMBL" id="CAH05719.1"/>
    </source>
</evidence>
<evidence type="ECO:0000313" key="2">
    <source>
        <dbReference type="Proteomes" id="UP000006731"/>
    </source>
</evidence>
<dbReference type="AlphaFoldDB" id="A0A0I9S151"/>